<comment type="caution">
    <text evidence="3">The sequence shown here is derived from an EMBL/GenBank/DDBJ whole genome shotgun (WGS) entry which is preliminary data.</text>
</comment>
<name>X0PFU8_9LACO</name>
<dbReference type="EMBL" id="BAKI01000004">
    <property type="protein sequence ID" value="GAF35802.1"/>
    <property type="molecule type" value="Genomic_DNA"/>
</dbReference>
<dbReference type="AlphaFoldDB" id="X0PFU8"/>
<dbReference type="InterPro" id="IPR057253">
    <property type="entry name" value="CoiA-like_N"/>
</dbReference>
<reference evidence="4 6" key="2">
    <citation type="journal article" date="2015" name="Genome Announc.">
        <title>Expanding the biotechnology potential of lactobacilli through comparative genomics of 213 strains and associated genera.</title>
        <authorList>
            <person name="Sun Z."/>
            <person name="Harris H.M."/>
            <person name="McCann A."/>
            <person name="Guo C."/>
            <person name="Argimon S."/>
            <person name="Zhang W."/>
            <person name="Yang X."/>
            <person name="Jeffery I.B."/>
            <person name="Cooney J.C."/>
            <person name="Kagawa T.F."/>
            <person name="Liu W."/>
            <person name="Song Y."/>
            <person name="Salvetti E."/>
            <person name="Wrobel A."/>
            <person name="Rasinkangas P."/>
            <person name="Parkhill J."/>
            <person name="Rea M.C."/>
            <person name="O'Sullivan O."/>
            <person name="Ritari J."/>
            <person name="Douillard F.P."/>
            <person name="Paul Ross R."/>
            <person name="Yang R."/>
            <person name="Briner A.E."/>
            <person name="Felis G.E."/>
            <person name="de Vos W.M."/>
            <person name="Barrangou R."/>
            <person name="Klaenhammer T.R."/>
            <person name="Caufield P.W."/>
            <person name="Cui Y."/>
            <person name="Zhang H."/>
            <person name="O'Toole P.W."/>
        </authorList>
    </citation>
    <scope>NUCLEOTIDE SEQUENCE [LARGE SCALE GENOMIC DNA]</scope>
    <source>
        <strain evidence="4 6">DSM 18382</strain>
    </source>
</reference>
<dbReference type="Pfam" id="PF25164">
    <property type="entry name" value="CoiA_N"/>
    <property type="match status" value="1"/>
</dbReference>
<dbReference type="RefSeq" id="WP_035178331.1">
    <property type="nucleotide sequence ID" value="NZ_AZFY01000155.1"/>
</dbReference>
<evidence type="ECO:0000259" key="2">
    <source>
        <dbReference type="Pfam" id="PF25164"/>
    </source>
</evidence>
<dbReference type="Pfam" id="PF06054">
    <property type="entry name" value="CoiA_nuc"/>
    <property type="match status" value="1"/>
</dbReference>
<gene>
    <name evidence="4" type="ORF">FD41_GL001808</name>
    <name evidence="3" type="ORF">JCM14108_710</name>
</gene>
<evidence type="ECO:0000313" key="5">
    <source>
        <dbReference type="Proteomes" id="UP000019488"/>
    </source>
</evidence>
<dbReference type="eggNOG" id="COG4469">
    <property type="taxonomic scope" value="Bacteria"/>
</dbReference>
<evidence type="ECO:0000313" key="4">
    <source>
        <dbReference type="EMBL" id="KRM00991.1"/>
    </source>
</evidence>
<keyword evidence="6" id="KW-1185">Reference proteome</keyword>
<proteinExistence type="predicted"/>
<dbReference type="Proteomes" id="UP000051966">
    <property type="component" value="Unassembled WGS sequence"/>
</dbReference>
<evidence type="ECO:0000313" key="3">
    <source>
        <dbReference type="EMBL" id="GAF35802.1"/>
    </source>
</evidence>
<dbReference type="InterPro" id="IPR010330">
    <property type="entry name" value="CoiA_nuc"/>
</dbReference>
<accession>X0PFU8</accession>
<protein>
    <submittedName>
        <fullName evidence="4">CoiA family competence protein</fullName>
    </submittedName>
    <submittedName>
        <fullName evidence="3">Competence protein CoiA</fullName>
    </submittedName>
</protein>
<dbReference type="STRING" id="1423743.FD41_GL001808"/>
<feature type="domain" description="Competence protein CoiA-like N-terminal" evidence="2">
    <location>
        <begin position="30"/>
        <end position="66"/>
    </location>
</feature>
<dbReference type="Proteomes" id="UP000019488">
    <property type="component" value="Unassembled WGS sequence"/>
</dbReference>
<feature type="domain" description="Competence protein CoiA nuclease-like" evidence="1">
    <location>
        <begin position="69"/>
        <end position="208"/>
    </location>
</feature>
<evidence type="ECO:0000259" key="1">
    <source>
        <dbReference type="Pfam" id="PF06054"/>
    </source>
</evidence>
<evidence type="ECO:0000313" key="6">
    <source>
        <dbReference type="Proteomes" id="UP000051966"/>
    </source>
</evidence>
<dbReference type="OrthoDB" id="3784230at2"/>
<reference evidence="3" key="1">
    <citation type="journal article" date="2014" name="Genome Announc.">
        <title>Draft Genome Sequences of Two Lactobacillus Strains, L. farraginis JCM 14108T and L. composti JCM 14202T, Isolated from Compost of Distilled Shochu Residue.</title>
        <authorList>
            <person name="Yuki M."/>
            <person name="Oshima K."/>
            <person name="Suda W."/>
            <person name="Kitahara M."/>
            <person name="Kitamura K."/>
            <person name="Iida T."/>
            <person name="Hattori M."/>
            <person name="Ohkuma M."/>
        </authorList>
    </citation>
    <scope>NUCLEOTIDE SEQUENCE [LARGE SCALE GENOMIC DNA]</scope>
    <source>
        <strain evidence="3">JCM 14108</strain>
    </source>
</reference>
<dbReference type="EMBL" id="AZFY01000155">
    <property type="protein sequence ID" value="KRM00991.1"/>
    <property type="molecule type" value="Genomic_DNA"/>
</dbReference>
<dbReference type="PATRIC" id="fig|1423743.5.peg.1865"/>
<sequence>MLIAELNGRLIQADEVSGKSKRAAENSPFSKPAYHCPSCHESVVLKHGQSRIAHFSHLSISQCPYSENESQAHLAGKMKIKQDVTALGHPAVLEHVFSNINQRADVYVPTLQTVIEYQCSPISFAEIKRRTAGYHQVARRVLWILGARYNTGTYHSDMVARFAQYHCRLGFYFICFSKEVGYYCLHYQIREVAGKLTADTQNFFSLKALLQFLKSGEPTAKWRANTNTTRRLLLHQLQNIQRSNLKRGRTWLPSVSDCYAFNRLFVGCPMICHGHQGSGLPIFHQSILCWRVWLILRLFDDGYRFISDDLLAGLLELSREKFGLEFAQINDNHRFFKMAFKRLLIELHDQGYLRHSVAGIQILKQPVWFDSYDQKRWFILTADRFL</sequence>
<organism evidence="3 5">
    <name type="scientific">Lentilactobacillus farraginis DSM 18382 = JCM 14108</name>
    <dbReference type="NCBI Taxonomy" id="1423743"/>
    <lineage>
        <taxon>Bacteria</taxon>
        <taxon>Bacillati</taxon>
        <taxon>Bacillota</taxon>
        <taxon>Bacilli</taxon>
        <taxon>Lactobacillales</taxon>
        <taxon>Lactobacillaceae</taxon>
        <taxon>Lentilactobacillus</taxon>
    </lineage>
</organism>